<sequence length="155" mass="17304">LDDTGALLHYNKYASQLFKVNASGEIYDASFLKQVLHQERHTLREGKTVSAKVVDTPQGAMVVNLYPVFAARQLSRVVLTMQTVSSLQGAEHHVRRQELSRRGLSARYHFDDLLTENPEMLRRLAIIKNYAGTDATILINGESGTGKEVLAQSIH</sequence>
<protein>
    <submittedName>
        <fullName evidence="4">Sigma-54-dependent transcriptional regulator</fullName>
    </submittedName>
</protein>
<dbReference type="InterPro" id="IPR025662">
    <property type="entry name" value="Sigma_54_int_dom_ATP-bd_1"/>
</dbReference>
<evidence type="ECO:0000256" key="1">
    <source>
        <dbReference type="ARBA" id="ARBA00022741"/>
    </source>
</evidence>
<dbReference type="GO" id="GO:0005524">
    <property type="term" value="F:ATP binding"/>
    <property type="evidence" value="ECO:0007669"/>
    <property type="project" value="UniProtKB-KW"/>
</dbReference>
<feature type="non-terminal residue" evidence="4">
    <location>
        <position position="1"/>
    </location>
</feature>
<evidence type="ECO:0000256" key="2">
    <source>
        <dbReference type="ARBA" id="ARBA00022840"/>
    </source>
</evidence>
<dbReference type="Gene3D" id="3.40.50.300">
    <property type="entry name" value="P-loop containing nucleotide triphosphate hydrolases"/>
    <property type="match status" value="1"/>
</dbReference>
<dbReference type="InterPro" id="IPR027417">
    <property type="entry name" value="P-loop_NTPase"/>
</dbReference>
<evidence type="ECO:0000259" key="3">
    <source>
        <dbReference type="Pfam" id="PF00158"/>
    </source>
</evidence>
<reference evidence="4 5" key="1">
    <citation type="submission" date="2018-03" db="EMBL/GenBank/DDBJ databases">
        <title>Non-Typhoidal Salmonella genome sequencing and assembly.</title>
        <authorList>
            <person name="Matchawe C."/>
        </authorList>
    </citation>
    <scope>NUCLEOTIDE SEQUENCE [LARGE SCALE GENOMIC DNA]</scope>
    <source>
        <strain evidence="4 5">22sa</strain>
    </source>
</reference>
<organism evidence="4 5">
    <name type="scientific">Salmonella enterica subsp. enterica serovar Poona</name>
    <dbReference type="NCBI Taxonomy" id="436295"/>
    <lineage>
        <taxon>Bacteria</taxon>
        <taxon>Pseudomonadati</taxon>
        <taxon>Pseudomonadota</taxon>
        <taxon>Gammaproteobacteria</taxon>
        <taxon>Enterobacterales</taxon>
        <taxon>Enterobacteriaceae</taxon>
        <taxon>Salmonella</taxon>
    </lineage>
</organism>
<dbReference type="GO" id="GO:0006355">
    <property type="term" value="P:regulation of DNA-templated transcription"/>
    <property type="evidence" value="ECO:0007669"/>
    <property type="project" value="InterPro"/>
</dbReference>
<name>A0A4Z0L0Q9_SALET</name>
<keyword evidence="2" id="KW-0067">ATP-binding</keyword>
<dbReference type="PANTHER" id="PTHR32071:SF81">
    <property type="entry name" value="PROPIONATE CATABOLISM OPERON REGULATORY PROTEIN"/>
    <property type="match status" value="1"/>
</dbReference>
<dbReference type="Pfam" id="PF00158">
    <property type="entry name" value="Sigma54_activat"/>
    <property type="match status" value="1"/>
</dbReference>
<evidence type="ECO:0000313" key="4">
    <source>
        <dbReference type="EMBL" id="TGD49957.1"/>
    </source>
</evidence>
<dbReference type="PROSITE" id="PS00675">
    <property type="entry name" value="SIGMA54_INTERACT_1"/>
    <property type="match status" value="1"/>
</dbReference>
<keyword evidence="1" id="KW-0547">Nucleotide-binding</keyword>
<comment type="caution">
    <text evidence="4">The sequence shown here is derived from an EMBL/GenBank/DDBJ whole genome shotgun (WGS) entry which is preliminary data.</text>
</comment>
<evidence type="ECO:0000313" key="5">
    <source>
        <dbReference type="Proteomes" id="UP000298196"/>
    </source>
</evidence>
<dbReference type="Proteomes" id="UP000298196">
    <property type="component" value="Unassembled WGS sequence"/>
</dbReference>
<dbReference type="AlphaFoldDB" id="A0A4Z0L0Q9"/>
<dbReference type="InterPro" id="IPR002078">
    <property type="entry name" value="Sigma_54_int"/>
</dbReference>
<accession>A0A4Z0L0Q9</accession>
<feature type="non-terminal residue" evidence="4">
    <location>
        <position position="155"/>
    </location>
</feature>
<proteinExistence type="predicted"/>
<gene>
    <name evidence="4" type="ORF">C9F07_25260</name>
</gene>
<dbReference type="PANTHER" id="PTHR32071">
    <property type="entry name" value="TRANSCRIPTIONAL REGULATORY PROTEIN"/>
    <property type="match status" value="1"/>
</dbReference>
<dbReference type="EMBL" id="PYKI01002545">
    <property type="protein sequence ID" value="TGD49957.1"/>
    <property type="molecule type" value="Genomic_DNA"/>
</dbReference>
<keyword evidence="5" id="KW-1185">Reference proteome</keyword>
<dbReference type="SUPFAM" id="SSF52540">
    <property type="entry name" value="P-loop containing nucleoside triphosphate hydrolases"/>
    <property type="match status" value="1"/>
</dbReference>
<feature type="domain" description="Sigma-54 factor interaction" evidence="3">
    <location>
        <begin position="114"/>
        <end position="155"/>
    </location>
</feature>